<name>A0A2H0ULJ2_9BACT</name>
<accession>A0A2H0ULJ2</accession>
<organism evidence="1 2">
    <name type="scientific">Candidatus Harrisonbacteria bacterium CG10_big_fil_rev_8_21_14_0_10_49_15</name>
    <dbReference type="NCBI Taxonomy" id="1974587"/>
    <lineage>
        <taxon>Bacteria</taxon>
        <taxon>Candidatus Harrisoniibacteriota</taxon>
    </lineage>
</organism>
<sequence length="193" mass="21272">MATRKILDSRLGSTSLTTSRGNDKKTDGDKMSTDYLFHASAGDKLSPAGVASAILEYMAEAPEREYKITLGSDSAGLADKRADFVTAIVVHRVGNGGRYFWRRIFNGAKYHTLRDRMYHEVLLSLDVAHIFLSEAGNLDLPKFGFEIHVDIGENGPTSDMINELTGMIRANNFVAKTKPDSYAASKIADRHTK</sequence>
<dbReference type="AlphaFoldDB" id="A0A2H0ULJ2"/>
<gene>
    <name evidence="1" type="ORF">COU11_04050</name>
</gene>
<comment type="caution">
    <text evidence="1">The sequence shown here is derived from an EMBL/GenBank/DDBJ whole genome shotgun (WGS) entry which is preliminary data.</text>
</comment>
<dbReference type="PANTHER" id="PTHR39961">
    <property type="entry name" value="HYPOTHETICAL CYTOSOLIC PROTEIN"/>
    <property type="match status" value="1"/>
</dbReference>
<protein>
    <recommendedName>
        <fullName evidence="3">DUF458 domain-containing protein</fullName>
    </recommendedName>
</protein>
<dbReference type="PANTHER" id="PTHR39961:SF1">
    <property type="entry name" value="DUF458 DOMAIN-CONTAINING PROTEIN"/>
    <property type="match status" value="1"/>
</dbReference>
<dbReference type="EMBL" id="PFBD01000028">
    <property type="protein sequence ID" value="PIR86655.1"/>
    <property type="molecule type" value="Genomic_DNA"/>
</dbReference>
<dbReference type="InterPro" id="IPR007405">
    <property type="entry name" value="Phage_KVP40_Orf299"/>
</dbReference>
<reference evidence="2" key="1">
    <citation type="submission" date="2017-09" db="EMBL/GenBank/DDBJ databases">
        <title>Depth-based differentiation of microbial function through sediment-hosted aquifers and enrichment of novel symbionts in the deep terrestrial subsurface.</title>
        <authorList>
            <person name="Probst A.J."/>
            <person name="Ladd B."/>
            <person name="Jarett J.K."/>
            <person name="Geller-Mcgrath D.E."/>
            <person name="Sieber C.M.K."/>
            <person name="Emerson J.B."/>
            <person name="Anantharaman K."/>
            <person name="Thomas B.C."/>
            <person name="Malmstrom R."/>
            <person name="Stieglmeier M."/>
            <person name="Klingl A."/>
            <person name="Woyke T."/>
            <person name="Ryan C.M."/>
            <person name="Banfield J.F."/>
        </authorList>
    </citation>
    <scope>NUCLEOTIDE SEQUENCE [LARGE SCALE GENOMIC DNA]</scope>
</reference>
<dbReference type="Proteomes" id="UP000229526">
    <property type="component" value="Unassembled WGS sequence"/>
</dbReference>
<evidence type="ECO:0000313" key="2">
    <source>
        <dbReference type="Proteomes" id="UP000229526"/>
    </source>
</evidence>
<dbReference type="Pfam" id="PF04308">
    <property type="entry name" value="RNaseH_like"/>
    <property type="match status" value="1"/>
</dbReference>
<evidence type="ECO:0000313" key="1">
    <source>
        <dbReference type="EMBL" id="PIR86655.1"/>
    </source>
</evidence>
<evidence type="ECO:0008006" key="3">
    <source>
        <dbReference type="Google" id="ProtNLM"/>
    </source>
</evidence>
<proteinExistence type="predicted"/>